<dbReference type="SMART" id="SM00729">
    <property type="entry name" value="Elp3"/>
    <property type="match status" value="1"/>
</dbReference>
<keyword evidence="6" id="KW-0408">Iron</keyword>
<dbReference type="GO" id="GO:0051539">
    <property type="term" value="F:4 iron, 4 sulfur cluster binding"/>
    <property type="evidence" value="ECO:0007669"/>
    <property type="project" value="UniProtKB-KW"/>
</dbReference>
<dbReference type="PANTHER" id="PTHR43409">
    <property type="entry name" value="ANAEROBIC MAGNESIUM-PROTOPORPHYRIN IX MONOMETHYL ESTER CYCLASE-RELATED"/>
    <property type="match status" value="1"/>
</dbReference>
<dbReference type="OrthoDB" id="9801424at2"/>
<evidence type="ECO:0000256" key="2">
    <source>
        <dbReference type="ARBA" id="ARBA00022603"/>
    </source>
</evidence>
<feature type="domain" description="Radical SAM core" evidence="9">
    <location>
        <begin position="194"/>
        <end position="419"/>
    </location>
</feature>
<dbReference type="EMBL" id="CP032157">
    <property type="protein sequence ID" value="AXY75686.1"/>
    <property type="molecule type" value="Genomic_DNA"/>
</dbReference>
<evidence type="ECO:0000313" key="10">
    <source>
        <dbReference type="EMBL" id="AXY75686.1"/>
    </source>
</evidence>
<keyword evidence="3" id="KW-0808">Transferase</keyword>
<feature type="domain" description="B12-binding" evidence="8">
    <location>
        <begin position="1"/>
        <end position="143"/>
    </location>
</feature>
<dbReference type="PANTHER" id="PTHR43409:SF7">
    <property type="entry name" value="BLL1977 PROTEIN"/>
    <property type="match status" value="1"/>
</dbReference>
<dbReference type="SUPFAM" id="SSF52242">
    <property type="entry name" value="Cobalamin (vitamin B12)-binding domain"/>
    <property type="match status" value="1"/>
</dbReference>
<comment type="cofactor">
    <cofactor evidence="1">
        <name>[4Fe-4S] cluster</name>
        <dbReference type="ChEBI" id="CHEBI:49883"/>
    </cofactor>
</comment>
<dbReference type="SFLD" id="SFLDG01123">
    <property type="entry name" value="methyltransferase_(Class_B)"/>
    <property type="match status" value="1"/>
</dbReference>
<dbReference type="GO" id="GO:0046872">
    <property type="term" value="F:metal ion binding"/>
    <property type="evidence" value="ECO:0007669"/>
    <property type="project" value="UniProtKB-KW"/>
</dbReference>
<dbReference type="PROSITE" id="PS51918">
    <property type="entry name" value="RADICAL_SAM"/>
    <property type="match status" value="1"/>
</dbReference>
<dbReference type="InterPro" id="IPR036724">
    <property type="entry name" value="Cobalamin-bd_sf"/>
</dbReference>
<dbReference type="AlphaFoldDB" id="A0A3B7MRT6"/>
<name>A0A3B7MRT6_9BACT</name>
<reference evidence="10 11" key="1">
    <citation type="submission" date="2018-09" db="EMBL/GenBank/DDBJ databases">
        <title>Genome sequencing of strain 6GH32-13.</title>
        <authorList>
            <person name="Weon H.-Y."/>
            <person name="Heo J."/>
            <person name="Kwon S.-W."/>
        </authorList>
    </citation>
    <scope>NUCLEOTIDE SEQUENCE [LARGE SCALE GENOMIC DNA]</scope>
    <source>
        <strain evidence="10 11">5GH32-13</strain>
    </source>
</reference>
<keyword evidence="5" id="KW-0479">Metal-binding</keyword>
<evidence type="ECO:0000259" key="9">
    <source>
        <dbReference type="PROSITE" id="PS51918"/>
    </source>
</evidence>
<keyword evidence="2" id="KW-0489">Methyltransferase</keyword>
<dbReference type="SUPFAM" id="SSF102114">
    <property type="entry name" value="Radical SAM enzymes"/>
    <property type="match status" value="1"/>
</dbReference>
<dbReference type="Pfam" id="PF02310">
    <property type="entry name" value="B12-binding"/>
    <property type="match status" value="1"/>
</dbReference>
<gene>
    <name evidence="10" type="ORF">D3H65_17625</name>
</gene>
<dbReference type="InterPro" id="IPR006638">
    <property type="entry name" value="Elp3/MiaA/NifB-like_rSAM"/>
</dbReference>
<dbReference type="Pfam" id="PF04055">
    <property type="entry name" value="Radical_SAM"/>
    <property type="match status" value="1"/>
</dbReference>
<proteinExistence type="predicted"/>
<evidence type="ECO:0000256" key="1">
    <source>
        <dbReference type="ARBA" id="ARBA00001966"/>
    </source>
</evidence>
<dbReference type="Gene3D" id="3.40.50.280">
    <property type="entry name" value="Cobalamin-binding domain"/>
    <property type="match status" value="1"/>
</dbReference>
<sequence length="469" mass="54632">MNILLTHGYFLGEDQKEQAIMRPYIPLGILYISAYLEQHGYNNRIFDSTFSTFDKLCDTLLEDKPHVVGIYTNLMTKLNVLRIVRFIKNEPALSHTRIVLGGPEVRNHLNKFLEQQADFIVLGEGEQTMLELVQWTEGTRSKDLSTIDGIAYMDEQQGIRQNRERSKLKNLDELPLPNREQVNLQLYFDAWKERHGTNAISVSTMRGCPYSCKWCSRAVYGQSYRRRSPSAVADEIAWIKTHYSVDSIWFVDDVFTVSHKWLEEFKQEVTSRNIVMPFECITRADRMNEEVILNLKASGCFRVWIGAESGSQKVIDLMDRRVEVGQVRDMIKLARHHGLQAGTFIMVGYPGETKEDIFETVHHLKTAEPDLFTITVTYPIKGTPLYAEVEERFVTSLPWESSTDRDIDFKRTYNRRYYDYAIEMINNEMFFHKAIKKPLANLFRIPVFKLKSVLAQRGMRKEEKRGIDH</sequence>
<keyword evidence="4" id="KW-0949">S-adenosyl-L-methionine</keyword>
<evidence type="ECO:0000256" key="3">
    <source>
        <dbReference type="ARBA" id="ARBA00022679"/>
    </source>
</evidence>
<dbReference type="GO" id="GO:0031419">
    <property type="term" value="F:cobalamin binding"/>
    <property type="evidence" value="ECO:0007669"/>
    <property type="project" value="InterPro"/>
</dbReference>
<dbReference type="RefSeq" id="WP_119051567.1">
    <property type="nucleotide sequence ID" value="NZ_CP032157.1"/>
</dbReference>
<dbReference type="InterPro" id="IPR051198">
    <property type="entry name" value="BchE-like"/>
</dbReference>
<dbReference type="KEGG" id="pseg:D3H65_17625"/>
<evidence type="ECO:0000256" key="4">
    <source>
        <dbReference type="ARBA" id="ARBA00022691"/>
    </source>
</evidence>
<dbReference type="Proteomes" id="UP000263900">
    <property type="component" value="Chromosome"/>
</dbReference>
<organism evidence="10 11">
    <name type="scientific">Paraflavitalea soli</name>
    <dbReference type="NCBI Taxonomy" id="2315862"/>
    <lineage>
        <taxon>Bacteria</taxon>
        <taxon>Pseudomonadati</taxon>
        <taxon>Bacteroidota</taxon>
        <taxon>Chitinophagia</taxon>
        <taxon>Chitinophagales</taxon>
        <taxon>Chitinophagaceae</taxon>
        <taxon>Paraflavitalea</taxon>
    </lineage>
</organism>
<keyword evidence="11" id="KW-1185">Reference proteome</keyword>
<dbReference type="InterPro" id="IPR007197">
    <property type="entry name" value="rSAM"/>
</dbReference>
<accession>A0A3B7MRT6</accession>
<dbReference type="GO" id="GO:0003824">
    <property type="term" value="F:catalytic activity"/>
    <property type="evidence" value="ECO:0007669"/>
    <property type="project" value="InterPro"/>
</dbReference>
<keyword evidence="7" id="KW-0411">Iron-sulfur</keyword>
<dbReference type="GO" id="GO:0005829">
    <property type="term" value="C:cytosol"/>
    <property type="evidence" value="ECO:0007669"/>
    <property type="project" value="TreeGrafter"/>
</dbReference>
<dbReference type="PROSITE" id="PS51332">
    <property type="entry name" value="B12_BINDING"/>
    <property type="match status" value="1"/>
</dbReference>
<dbReference type="InterPro" id="IPR023404">
    <property type="entry name" value="rSAM_horseshoe"/>
</dbReference>
<dbReference type="InterPro" id="IPR006158">
    <property type="entry name" value="Cobalamin-bd"/>
</dbReference>
<evidence type="ECO:0000256" key="5">
    <source>
        <dbReference type="ARBA" id="ARBA00022723"/>
    </source>
</evidence>
<evidence type="ECO:0000256" key="7">
    <source>
        <dbReference type="ARBA" id="ARBA00023014"/>
    </source>
</evidence>
<protein>
    <submittedName>
        <fullName evidence="10">Radical SAM protein</fullName>
    </submittedName>
</protein>
<dbReference type="InterPro" id="IPR058240">
    <property type="entry name" value="rSAM_sf"/>
</dbReference>
<evidence type="ECO:0000313" key="11">
    <source>
        <dbReference type="Proteomes" id="UP000263900"/>
    </source>
</evidence>
<dbReference type="SFLD" id="SFLDG01082">
    <property type="entry name" value="B12-binding_domain_containing"/>
    <property type="match status" value="1"/>
</dbReference>
<dbReference type="SFLD" id="SFLDS00029">
    <property type="entry name" value="Radical_SAM"/>
    <property type="match status" value="1"/>
</dbReference>
<evidence type="ECO:0000259" key="8">
    <source>
        <dbReference type="PROSITE" id="PS51332"/>
    </source>
</evidence>
<dbReference type="CDD" id="cd01335">
    <property type="entry name" value="Radical_SAM"/>
    <property type="match status" value="1"/>
</dbReference>
<dbReference type="CDD" id="cd02068">
    <property type="entry name" value="radical_SAM_B12_BD"/>
    <property type="match status" value="1"/>
</dbReference>
<dbReference type="Gene3D" id="3.80.30.20">
    <property type="entry name" value="tm_1862 like domain"/>
    <property type="match status" value="1"/>
</dbReference>
<dbReference type="InterPro" id="IPR034466">
    <property type="entry name" value="Methyltransferase_Class_B"/>
</dbReference>
<evidence type="ECO:0000256" key="6">
    <source>
        <dbReference type="ARBA" id="ARBA00023004"/>
    </source>
</evidence>